<evidence type="ECO:0000256" key="8">
    <source>
        <dbReference type="ARBA" id="ARBA00022832"/>
    </source>
</evidence>
<keyword evidence="8" id="KW-0276">Fatty acid metabolism</keyword>
<feature type="compositionally biased region" description="Polar residues" evidence="15">
    <location>
        <begin position="56"/>
        <end position="65"/>
    </location>
</feature>
<evidence type="ECO:0000256" key="16">
    <source>
        <dbReference type="SAM" id="Phobius"/>
    </source>
</evidence>
<evidence type="ECO:0000256" key="5">
    <source>
        <dbReference type="ARBA" id="ARBA00022692"/>
    </source>
</evidence>
<feature type="transmembrane region" description="Helical" evidence="16">
    <location>
        <begin position="422"/>
        <end position="440"/>
    </location>
</feature>
<evidence type="ECO:0000256" key="1">
    <source>
        <dbReference type="ARBA" id="ARBA00001947"/>
    </source>
</evidence>
<dbReference type="InterPro" id="IPR006694">
    <property type="entry name" value="Fatty_acid_hydroxylase"/>
</dbReference>
<comment type="cofactor">
    <cofactor evidence="1">
        <name>Zn(2+)</name>
        <dbReference type="ChEBI" id="CHEBI:29105"/>
    </cofactor>
</comment>
<evidence type="ECO:0000256" key="13">
    <source>
        <dbReference type="ARBA" id="ARBA00023136"/>
    </source>
</evidence>
<dbReference type="GO" id="GO:0080132">
    <property type="term" value="F:fatty acid 2-hydroxylase activity"/>
    <property type="evidence" value="ECO:0007669"/>
    <property type="project" value="InterPro"/>
</dbReference>
<accession>A0A9D5CY31</accession>
<reference evidence="18" key="2">
    <citation type="journal article" date="2022" name="Hortic Res">
        <title>The genome of Dioscorea zingiberensis sheds light on the biosynthesis, origin and evolution of the medicinally important diosgenin saponins.</title>
        <authorList>
            <person name="Li Y."/>
            <person name="Tan C."/>
            <person name="Li Z."/>
            <person name="Guo J."/>
            <person name="Li S."/>
            <person name="Chen X."/>
            <person name="Wang C."/>
            <person name="Dai X."/>
            <person name="Yang H."/>
            <person name="Song W."/>
            <person name="Hou L."/>
            <person name="Xu J."/>
            <person name="Tong Z."/>
            <person name="Xu A."/>
            <person name="Yuan X."/>
            <person name="Wang W."/>
            <person name="Yang Q."/>
            <person name="Chen L."/>
            <person name="Sun Z."/>
            <person name="Wang K."/>
            <person name="Pan B."/>
            <person name="Chen J."/>
            <person name="Bao Y."/>
            <person name="Liu F."/>
            <person name="Qi X."/>
            <person name="Gang D.R."/>
            <person name="Wen J."/>
            <person name="Li J."/>
        </authorList>
    </citation>
    <scope>NUCLEOTIDE SEQUENCE</scope>
    <source>
        <strain evidence="18">Dzin_1.0</strain>
    </source>
</reference>
<organism evidence="18 19">
    <name type="scientific">Dioscorea zingiberensis</name>
    <dbReference type="NCBI Taxonomy" id="325984"/>
    <lineage>
        <taxon>Eukaryota</taxon>
        <taxon>Viridiplantae</taxon>
        <taxon>Streptophyta</taxon>
        <taxon>Embryophyta</taxon>
        <taxon>Tracheophyta</taxon>
        <taxon>Spermatophyta</taxon>
        <taxon>Magnoliopsida</taxon>
        <taxon>Liliopsida</taxon>
        <taxon>Dioscoreales</taxon>
        <taxon>Dioscoreaceae</taxon>
        <taxon>Dioscorea</taxon>
    </lineage>
</organism>
<evidence type="ECO:0000256" key="12">
    <source>
        <dbReference type="ARBA" id="ARBA00023098"/>
    </source>
</evidence>
<keyword evidence="5 16" id="KW-0812">Transmembrane</keyword>
<gene>
    <name evidence="18" type="ORF">J5N97_008680</name>
</gene>
<keyword evidence="7" id="KW-0256">Endoplasmic reticulum</keyword>
<proteinExistence type="inferred from homology"/>
<feature type="region of interest" description="Disordered" evidence="15">
    <location>
        <begin position="46"/>
        <end position="92"/>
    </location>
</feature>
<keyword evidence="10 16" id="KW-1133">Transmembrane helix</keyword>
<feature type="transmembrane region" description="Helical" evidence="16">
    <location>
        <begin position="389"/>
        <end position="410"/>
    </location>
</feature>
<protein>
    <recommendedName>
        <fullName evidence="17">Fatty acid hydroxylase domain-containing protein</fullName>
    </recommendedName>
</protein>
<comment type="caution">
    <text evidence="18">The sequence shown here is derived from an EMBL/GenBank/DDBJ whole genome shotgun (WGS) entry which is preliminary data.</text>
</comment>
<evidence type="ECO:0000313" key="18">
    <source>
        <dbReference type="EMBL" id="KAJ0980425.1"/>
    </source>
</evidence>
<dbReference type="Pfam" id="PF04116">
    <property type="entry name" value="FA_hydroxylase"/>
    <property type="match status" value="1"/>
</dbReference>
<dbReference type="Proteomes" id="UP001085076">
    <property type="component" value="Miscellaneous, Linkage group lg02"/>
</dbReference>
<dbReference type="OrthoDB" id="260519at2759"/>
<reference evidence="18" key="1">
    <citation type="submission" date="2021-03" db="EMBL/GenBank/DDBJ databases">
        <authorList>
            <person name="Li Z."/>
            <person name="Yang C."/>
        </authorList>
    </citation>
    <scope>NUCLEOTIDE SEQUENCE</scope>
    <source>
        <strain evidence="18">Dzin_1.0</strain>
        <tissue evidence="18">Leaf</tissue>
    </source>
</reference>
<evidence type="ECO:0000256" key="11">
    <source>
        <dbReference type="ARBA" id="ARBA00023002"/>
    </source>
</evidence>
<comment type="similarity">
    <text evidence="3">Belongs to the sterol desaturase family.</text>
</comment>
<keyword evidence="6" id="KW-0479">Metal-binding</keyword>
<feature type="domain" description="Fatty acid hydroxylase" evidence="17">
    <location>
        <begin position="428"/>
        <end position="565"/>
    </location>
</feature>
<dbReference type="GO" id="GO:0005506">
    <property type="term" value="F:iron ion binding"/>
    <property type="evidence" value="ECO:0007669"/>
    <property type="project" value="InterPro"/>
</dbReference>
<keyword evidence="9" id="KW-0862">Zinc</keyword>
<evidence type="ECO:0000313" key="19">
    <source>
        <dbReference type="Proteomes" id="UP001085076"/>
    </source>
</evidence>
<name>A0A9D5CY31_9LILI</name>
<dbReference type="GO" id="GO:0005789">
    <property type="term" value="C:endoplasmic reticulum membrane"/>
    <property type="evidence" value="ECO:0007669"/>
    <property type="project" value="UniProtKB-SubCell"/>
</dbReference>
<dbReference type="AlphaFoldDB" id="A0A9D5CY31"/>
<evidence type="ECO:0000256" key="9">
    <source>
        <dbReference type="ARBA" id="ARBA00022833"/>
    </source>
</evidence>
<keyword evidence="4" id="KW-0444">Lipid biosynthesis</keyword>
<dbReference type="PANTHER" id="PTHR12863">
    <property type="entry name" value="FATTY ACID HYDROXYLASE"/>
    <property type="match status" value="1"/>
</dbReference>
<dbReference type="GO" id="GO:0006633">
    <property type="term" value="P:fatty acid biosynthetic process"/>
    <property type="evidence" value="ECO:0007669"/>
    <property type="project" value="UniProtKB-KW"/>
</dbReference>
<sequence length="576" mass="64792">MPSPWKKARINAGLVRFISRIRSKRTESLVVQTGFPTSLADIVVKNHTRLRRPTGKQPQIPTTSQPDPPRITARSPRNSRRRPEPAAVECPDEGPIRSGVERRRSRVCVWAVKVVPLIALAIWGKRVVAGVTIWALILWALEMVGRWVYVGMKPGRDERKGDGDVVSPIQDVEVEENNGMDLIQSERISGASIEMRDLFTELREECMEIGELSSNGKEGNEDSLKIQKGKKRWKNLVPKKLRANKGLKDGSQVELVSNAGLISDCNGEKKVQEILAIGFGCHVLLVASGREGDSSHYNCGLLFDCHMGCDYVEAKEWRAARGEEGAIRAALWRGGQGAKMVAQEFTVDLTKPLVFQVGHLGEAYEEWVHQPIVSKEGPRFFASDFWESLTCTVWWAVPTIWLPVVCWFVSMTYRNGHSPSQVALIVGAGILLWTLIEYSLHRFLFHIKTKSYWGNTMHYLIHGCHHKHPMDGLRLVFPPAATAILCIPFWNLVRLISTPSTTPALFGGGLLGYVMYDCTHYYLHHGQPAKDPARRLKRYHLNHHFRIQNMGFGITSSLWDHIFGTVPPAKTFGKKS</sequence>
<evidence type="ECO:0000256" key="3">
    <source>
        <dbReference type="ARBA" id="ARBA00009324"/>
    </source>
</evidence>
<evidence type="ECO:0000256" key="14">
    <source>
        <dbReference type="ARBA" id="ARBA00023160"/>
    </source>
</evidence>
<dbReference type="InterPro" id="IPR014430">
    <property type="entry name" value="Scs7"/>
</dbReference>
<evidence type="ECO:0000256" key="10">
    <source>
        <dbReference type="ARBA" id="ARBA00022989"/>
    </source>
</evidence>
<evidence type="ECO:0000256" key="15">
    <source>
        <dbReference type="SAM" id="MobiDB-lite"/>
    </source>
</evidence>
<evidence type="ECO:0000256" key="6">
    <source>
        <dbReference type="ARBA" id="ARBA00022723"/>
    </source>
</evidence>
<keyword evidence="19" id="KW-1185">Reference proteome</keyword>
<comment type="subcellular location">
    <subcellularLocation>
        <location evidence="2">Endoplasmic reticulum membrane</location>
        <topology evidence="2">Multi-pass membrane protein</topology>
    </subcellularLocation>
</comment>
<keyword evidence="12" id="KW-0443">Lipid metabolism</keyword>
<dbReference type="EMBL" id="JAGGNH010000002">
    <property type="protein sequence ID" value="KAJ0980425.1"/>
    <property type="molecule type" value="Genomic_DNA"/>
</dbReference>
<feature type="transmembrane region" description="Helical" evidence="16">
    <location>
        <begin position="131"/>
        <end position="150"/>
    </location>
</feature>
<evidence type="ECO:0000259" key="17">
    <source>
        <dbReference type="Pfam" id="PF04116"/>
    </source>
</evidence>
<evidence type="ECO:0000256" key="2">
    <source>
        <dbReference type="ARBA" id="ARBA00004477"/>
    </source>
</evidence>
<keyword evidence="13 16" id="KW-0472">Membrane</keyword>
<keyword evidence="14" id="KW-0275">Fatty acid biosynthesis</keyword>
<keyword evidence="11" id="KW-0560">Oxidoreductase</keyword>
<evidence type="ECO:0000256" key="7">
    <source>
        <dbReference type="ARBA" id="ARBA00022824"/>
    </source>
</evidence>
<evidence type="ECO:0000256" key="4">
    <source>
        <dbReference type="ARBA" id="ARBA00022516"/>
    </source>
</evidence>
<dbReference type="PANTHER" id="PTHR12863:SF1">
    <property type="entry name" value="FATTY ACID 2-HYDROXYLASE"/>
    <property type="match status" value="1"/>
</dbReference>
<feature type="transmembrane region" description="Helical" evidence="16">
    <location>
        <begin position="107"/>
        <end position="125"/>
    </location>
</feature>